<dbReference type="EMBL" id="CABEEZ010000126">
    <property type="protein sequence ID" value="VTR52743.1"/>
    <property type="molecule type" value="Genomic_DNA"/>
</dbReference>
<dbReference type="SUPFAM" id="SSF101967">
    <property type="entry name" value="Adhesin YadA, collagen-binding domain"/>
    <property type="match status" value="1"/>
</dbReference>
<dbReference type="InterPro" id="IPR008635">
    <property type="entry name" value="Coiled_stalk_dom"/>
</dbReference>
<dbReference type="Pfam" id="PF05662">
    <property type="entry name" value="YadA_stalk"/>
    <property type="match status" value="1"/>
</dbReference>
<proteinExistence type="predicted"/>
<dbReference type="InterPro" id="IPR011049">
    <property type="entry name" value="Serralysin-like_metalloprot_C"/>
</dbReference>
<accession>A0A4U9W281</accession>
<gene>
    <name evidence="2" type="ORF">NCTC12965_06431</name>
</gene>
<name>A0A4U9W281_SERFO</name>
<evidence type="ECO:0000259" key="1">
    <source>
        <dbReference type="Pfam" id="PF05662"/>
    </source>
</evidence>
<dbReference type="GO" id="GO:0019867">
    <property type="term" value="C:outer membrane"/>
    <property type="evidence" value="ECO:0007669"/>
    <property type="project" value="InterPro"/>
</dbReference>
<dbReference type="Gene3D" id="2.150.10.10">
    <property type="entry name" value="Serralysin-like metalloprotease, C-terminal"/>
    <property type="match status" value="1"/>
</dbReference>
<dbReference type="AlphaFoldDB" id="A0A4U9W281"/>
<evidence type="ECO:0000313" key="2">
    <source>
        <dbReference type="EMBL" id="VTR52743.1"/>
    </source>
</evidence>
<organism evidence="2">
    <name type="scientific">Serratia fonticola</name>
    <dbReference type="NCBI Taxonomy" id="47917"/>
    <lineage>
        <taxon>Bacteria</taxon>
        <taxon>Pseudomonadati</taxon>
        <taxon>Pseudomonadota</taxon>
        <taxon>Gammaproteobacteria</taxon>
        <taxon>Enterobacterales</taxon>
        <taxon>Yersiniaceae</taxon>
        <taxon>Serratia</taxon>
    </lineage>
</organism>
<sequence length="121" mass="12351">MGNVGTERTITNVAAGRVDSTSTDAVNGSQLAATNQAIDDNKTHYYSVNDNGVQGANYNNDGATGLNALAAGIGANGAGEGSVAMGNNSHAAGESSLAQVWVRRQTVSLPWRSVPVLFLTT</sequence>
<protein>
    <submittedName>
        <fullName evidence="2">Haemagglutinin</fullName>
    </submittedName>
</protein>
<feature type="domain" description="Trimeric autotransporter adhesin YadA-like stalk" evidence="1">
    <location>
        <begin position="10"/>
        <end position="52"/>
    </location>
</feature>
<reference evidence="2" key="1">
    <citation type="submission" date="2019-05" db="EMBL/GenBank/DDBJ databases">
        <authorList>
            <consortium name="Pathogen Informatics"/>
        </authorList>
    </citation>
    <scope>NUCLEOTIDE SEQUENCE [LARGE SCALE GENOMIC DNA]</scope>
    <source>
        <strain evidence="2">NCTC12965</strain>
    </source>
</reference>